<keyword evidence="2" id="KW-1185">Reference proteome</keyword>
<dbReference type="EMBL" id="EU197055">
    <property type="protein sequence ID" value="ABY62920.1"/>
    <property type="molecule type" value="Genomic_DNA"/>
</dbReference>
<proteinExistence type="predicted"/>
<organismHost>
    <name type="scientific">Pseudomonas chlororaphis</name>
    <dbReference type="NCBI Taxonomy" id="587753"/>
</organismHost>
<accession>B3FK62</accession>
<reference evidence="1 2" key="1">
    <citation type="journal article" date="2008" name="Virology">
        <title>Characterization of Pseudomonas chlororaphis myovirus 201varphi2-1 via genomic sequencing, mass spectrometry, and electron microscopy.</title>
        <authorList>
            <person name="Thomas J.A."/>
            <person name="Rolando M.R."/>
            <person name="Carroll C.A."/>
            <person name="Shen P.S."/>
            <person name="Belnap D.M."/>
            <person name="Weintraub S.T."/>
            <person name="Serwer P."/>
            <person name="Hardies S.C."/>
        </authorList>
    </citation>
    <scope>NUCLEOTIDE SEQUENCE</scope>
</reference>
<protein>
    <submittedName>
        <fullName evidence="1">Uncharacterized protein</fullName>
    </submittedName>
</protein>
<name>B3FK62_BP201</name>
<dbReference type="KEGG" id="vg:6372691"/>
<dbReference type="RefSeq" id="YP_001956812.1">
    <property type="nucleotide sequence ID" value="NC_010821.1"/>
</dbReference>
<sequence length="71" mass="8270">MITVMFKLPDGPPTTVVVADHDDLLELCHVLEDAHVVQSYTISEPQRVIHTVEVYGWRDHSFPKFKYELEF</sequence>
<gene>
    <name evidence="1" type="ORF">201phi2-1p087</name>
</gene>
<dbReference type="Proteomes" id="UP000002421">
    <property type="component" value="Segment"/>
</dbReference>
<organism evidence="1 2">
    <name type="scientific">Pseudomonas phage 201phi2-1</name>
    <name type="common">Pseudomonas chlororaphis phage 201phi2-1</name>
    <dbReference type="NCBI Taxonomy" id="198110"/>
    <lineage>
        <taxon>Viruses</taxon>
        <taxon>Duplodnaviria</taxon>
        <taxon>Heunggongvirae</taxon>
        <taxon>Uroviricota</taxon>
        <taxon>Caudoviricetes</taxon>
        <taxon>Chimalliviridae</taxon>
        <taxon>Serwervirus</taxon>
        <taxon>Serwervirus 201phi21</taxon>
    </lineage>
</organism>
<evidence type="ECO:0000313" key="1">
    <source>
        <dbReference type="EMBL" id="ABY62920.1"/>
    </source>
</evidence>
<evidence type="ECO:0000313" key="2">
    <source>
        <dbReference type="Proteomes" id="UP000002421"/>
    </source>
</evidence>